<name>A0AAN0T2X9_HEYCO</name>
<dbReference type="AlphaFoldDB" id="A0AAN0T2X9"/>
<accession>A0AAN0T2X9</accession>
<reference evidence="2" key="1">
    <citation type="submission" date="2015-01" db="EMBL/GenBank/DDBJ databases">
        <title>Comparative genome analysis of Bacillus coagulans HM-08, Clostridium butyricum HM-68, Bacillus subtilis HM-66 and Bacillus paralicheniformis BL-09.</title>
        <authorList>
            <person name="Zhang H."/>
        </authorList>
    </citation>
    <scope>NUCLEOTIDE SEQUENCE [LARGE SCALE GENOMIC DNA]</scope>
    <source>
        <strain evidence="2">HM-08</strain>
    </source>
</reference>
<protein>
    <submittedName>
        <fullName evidence="1">Uncharacterized protein</fullName>
    </submittedName>
</protein>
<evidence type="ECO:0000313" key="1">
    <source>
        <dbReference type="EMBL" id="AJO21453.1"/>
    </source>
</evidence>
<evidence type="ECO:0000313" key="2">
    <source>
        <dbReference type="Proteomes" id="UP000032024"/>
    </source>
</evidence>
<organism evidence="1 2">
    <name type="scientific">Heyndrickxia coagulans</name>
    <name type="common">Weizmannia coagulans</name>
    <dbReference type="NCBI Taxonomy" id="1398"/>
    <lineage>
        <taxon>Bacteria</taxon>
        <taxon>Bacillati</taxon>
        <taxon>Bacillota</taxon>
        <taxon>Bacilli</taxon>
        <taxon>Bacillales</taxon>
        <taxon>Bacillaceae</taxon>
        <taxon>Heyndrickxia</taxon>
    </lineage>
</organism>
<dbReference type="Proteomes" id="UP000032024">
    <property type="component" value="Chromosome"/>
</dbReference>
<dbReference type="EMBL" id="CP010525">
    <property type="protein sequence ID" value="AJO21453.1"/>
    <property type="molecule type" value="Genomic_DNA"/>
</dbReference>
<proteinExistence type="predicted"/>
<keyword evidence="2" id="KW-1185">Reference proteome</keyword>
<gene>
    <name evidence="1" type="ORF">SB48_HM08orf01008</name>
</gene>
<sequence>MYIKNGFQSMKKFYFHLHFHLKKQYRKSLLYLSRSVVFIYSNLKSINSTP</sequence>